<name>A0A7X4WEL3_9GAMM</name>
<protein>
    <submittedName>
        <fullName evidence="1">Uncharacterized protein</fullName>
    </submittedName>
</protein>
<dbReference type="AlphaFoldDB" id="A0A7X4WEL3"/>
<dbReference type="Proteomes" id="UP000465712">
    <property type="component" value="Unassembled WGS sequence"/>
</dbReference>
<accession>A0A7X4WEL3</accession>
<dbReference type="RefSeq" id="WP_161446605.1">
    <property type="nucleotide sequence ID" value="NZ_WXWW01000266.1"/>
</dbReference>
<comment type="caution">
    <text evidence="1">The sequence shown here is derived from an EMBL/GenBank/DDBJ whole genome shotgun (WGS) entry which is preliminary data.</text>
</comment>
<organism evidence="1 2">
    <name type="scientific">Photobacterium halotolerans</name>
    <dbReference type="NCBI Taxonomy" id="265726"/>
    <lineage>
        <taxon>Bacteria</taxon>
        <taxon>Pseudomonadati</taxon>
        <taxon>Pseudomonadota</taxon>
        <taxon>Gammaproteobacteria</taxon>
        <taxon>Vibrionales</taxon>
        <taxon>Vibrionaceae</taxon>
        <taxon>Photobacterium</taxon>
    </lineage>
</organism>
<reference evidence="1 2" key="1">
    <citation type="submission" date="2017-05" db="EMBL/GenBank/DDBJ databases">
        <title>High clonality and local adaptation shapes Vibrionaceae linages within an endangered oasis.</title>
        <authorList>
            <person name="Vazquez-Rosas-Landa M."/>
        </authorList>
    </citation>
    <scope>NUCLEOTIDE SEQUENCE [LARGE SCALE GENOMIC DNA]</scope>
    <source>
        <strain evidence="1 2">P46_P4S1P180</strain>
    </source>
</reference>
<gene>
    <name evidence="1" type="ORF">CAG72_18920</name>
</gene>
<evidence type="ECO:0000313" key="2">
    <source>
        <dbReference type="Proteomes" id="UP000465712"/>
    </source>
</evidence>
<dbReference type="EMBL" id="WXWW01000266">
    <property type="protein sequence ID" value="NAW67273.1"/>
    <property type="molecule type" value="Genomic_DNA"/>
</dbReference>
<proteinExistence type="predicted"/>
<evidence type="ECO:0000313" key="1">
    <source>
        <dbReference type="EMBL" id="NAW67273.1"/>
    </source>
</evidence>
<sequence length="95" mass="10504">MTISPKVIVSKFVHGIDLATHSFSIHGEANQDKLLIYKTIARSTAVDLFTDMPTLSSGWKLVVSRIIKLLDRHLTKNNVINFVFKVIVLAPTATG</sequence>